<keyword evidence="4 11" id="KW-0813">Transport</keyword>
<dbReference type="PROSITE" id="PS00874">
    <property type="entry name" value="T2SP_F"/>
    <property type="match status" value="1"/>
</dbReference>
<organism evidence="16 17">
    <name type="scientific">Bathymodiolus thermophilus thioautotrophic gill symbiont</name>
    <dbReference type="NCBI Taxonomy" id="2360"/>
    <lineage>
        <taxon>Bacteria</taxon>
        <taxon>Pseudomonadati</taxon>
        <taxon>Pseudomonadota</taxon>
        <taxon>Gammaproteobacteria</taxon>
        <taxon>sulfur-oxidizing symbionts</taxon>
    </lineage>
</organism>
<dbReference type="Gene3D" id="1.20.81.30">
    <property type="entry name" value="Type II secretion system (T2SS), domain F"/>
    <property type="match status" value="2"/>
</dbReference>
<evidence type="ECO:0000313" key="14">
    <source>
        <dbReference type="EMBL" id="AYQ56476.1"/>
    </source>
</evidence>
<dbReference type="EMBL" id="CP024634">
    <property type="protein sequence ID" value="AYQ56476.1"/>
    <property type="molecule type" value="Genomic_DNA"/>
</dbReference>
<dbReference type="PANTHER" id="PTHR30012:SF0">
    <property type="entry name" value="TYPE II SECRETION SYSTEM PROTEIN F-RELATED"/>
    <property type="match status" value="1"/>
</dbReference>
<dbReference type="OrthoDB" id="9805682at2"/>
<evidence type="ECO:0000256" key="2">
    <source>
        <dbReference type="ARBA" id="ARBA00004429"/>
    </source>
</evidence>
<keyword evidence="9 12" id="KW-0472">Membrane</keyword>
<keyword evidence="19" id="KW-1185">Reference proteome</keyword>
<evidence type="ECO:0000256" key="5">
    <source>
        <dbReference type="ARBA" id="ARBA00022475"/>
    </source>
</evidence>
<dbReference type="FunFam" id="1.20.81.30:FF:000001">
    <property type="entry name" value="Type II secretion system protein F"/>
    <property type="match status" value="2"/>
</dbReference>
<feature type="domain" description="Type II secretion system protein GspF" evidence="13">
    <location>
        <begin position="270"/>
        <end position="392"/>
    </location>
</feature>
<evidence type="ECO:0000313" key="16">
    <source>
        <dbReference type="EMBL" id="OIR25088.1"/>
    </source>
</evidence>
<evidence type="ECO:0000256" key="4">
    <source>
        <dbReference type="ARBA" id="ARBA00022448"/>
    </source>
</evidence>
<dbReference type="InterPro" id="IPR042094">
    <property type="entry name" value="T2SS_GspF_sf"/>
</dbReference>
<evidence type="ECO:0000313" key="15">
    <source>
        <dbReference type="EMBL" id="CAB5500871.1"/>
    </source>
</evidence>
<evidence type="ECO:0000256" key="12">
    <source>
        <dbReference type="SAM" id="Phobius"/>
    </source>
</evidence>
<evidence type="ECO:0000313" key="18">
    <source>
        <dbReference type="Proteomes" id="UP000278334"/>
    </source>
</evidence>
<comment type="subcellular location">
    <subcellularLocation>
        <location evidence="2 11">Cell inner membrane</location>
        <topology evidence="2 11">Multi-pass membrane protein</topology>
    </subcellularLocation>
</comment>
<evidence type="ECO:0000256" key="3">
    <source>
        <dbReference type="ARBA" id="ARBA00005745"/>
    </source>
</evidence>
<feature type="domain" description="Type II secretion system protein GspF" evidence="13">
    <location>
        <begin position="68"/>
        <end position="190"/>
    </location>
</feature>
<evidence type="ECO:0000256" key="8">
    <source>
        <dbReference type="ARBA" id="ARBA00022989"/>
    </source>
</evidence>
<dbReference type="GO" id="GO:0005886">
    <property type="term" value="C:plasma membrane"/>
    <property type="evidence" value="ECO:0007669"/>
    <property type="project" value="UniProtKB-SubCell"/>
</dbReference>
<gene>
    <name evidence="16" type="ORF">BGC33_12620</name>
    <name evidence="14" type="ORF">MS2017_0748</name>
    <name evidence="15" type="ORF">THERMOS_1282</name>
</gene>
<keyword evidence="7 11" id="KW-0812">Transmembrane</keyword>
<keyword evidence="5" id="KW-1003">Cell membrane</keyword>
<reference evidence="17" key="1">
    <citation type="submission" date="2016-09" db="EMBL/GenBank/DDBJ databases">
        <title>Genome Sequence of Bathymodiolus thermophilus sulfur-oxidizing gill endosymbiont.</title>
        <authorList>
            <person name="Ponnudurai R."/>
            <person name="Kleiner M."/>
            <person name="Sayavedra L."/>
            <person name="Thuermer A."/>
            <person name="Felbeck H."/>
            <person name="Schlueter R."/>
            <person name="Schweder T."/>
            <person name="Markert S."/>
        </authorList>
    </citation>
    <scope>NUCLEOTIDE SEQUENCE [LARGE SCALE GENOMIC DNA]</scope>
    <source>
        <strain evidence="17">BAT/CrabSpa'14</strain>
    </source>
</reference>
<reference evidence="15 19" key="4">
    <citation type="submission" date="2020-05" db="EMBL/GenBank/DDBJ databases">
        <authorList>
            <person name="Petersen J."/>
            <person name="Sayavedra L."/>
        </authorList>
    </citation>
    <scope>NUCLEOTIDE SEQUENCE [LARGE SCALE GENOMIC DNA]</scope>
    <source>
        <strain evidence="15">B thermophilus SOXS</strain>
    </source>
</reference>
<keyword evidence="8 12" id="KW-1133">Transmembrane helix</keyword>
<dbReference type="PANTHER" id="PTHR30012">
    <property type="entry name" value="GENERAL SECRETION PATHWAY PROTEIN"/>
    <property type="match status" value="1"/>
</dbReference>
<evidence type="ECO:0000259" key="13">
    <source>
        <dbReference type="Pfam" id="PF00482"/>
    </source>
</evidence>
<dbReference type="EMBL" id="CAESAQ020000064">
    <property type="protein sequence ID" value="CAB5500871.1"/>
    <property type="molecule type" value="Genomic_DNA"/>
</dbReference>
<evidence type="ECO:0000256" key="7">
    <source>
        <dbReference type="ARBA" id="ARBA00022692"/>
    </source>
</evidence>
<dbReference type="InterPro" id="IPR018076">
    <property type="entry name" value="T2SS_GspF_dom"/>
</dbReference>
<evidence type="ECO:0000313" key="19">
    <source>
        <dbReference type="Proteomes" id="UP000643672"/>
    </source>
</evidence>
<evidence type="ECO:0000256" key="10">
    <source>
        <dbReference type="ARBA" id="ARBA00030750"/>
    </source>
</evidence>
<dbReference type="Proteomes" id="UP000278334">
    <property type="component" value="Chromosome"/>
</dbReference>
<keyword evidence="6" id="KW-0997">Cell inner membrane</keyword>
<evidence type="ECO:0000256" key="1">
    <source>
        <dbReference type="ARBA" id="ARBA00002684"/>
    </source>
</evidence>
<protein>
    <recommendedName>
        <fullName evidence="10">General secretion pathway protein F</fullName>
    </recommendedName>
</protein>
<sequence>MSVFEYKAINQKQQKVSGLIESDHVKNARIQLKEQQLIVLSIESTKQHAAKTEFFQKHLSTTDIAMLTRQLGSLIQAAIPIDQALNTILQNHHKKHLVKIIKQTHSQILQGQTLAKSLASNHGQFPDYYIATIELGEASAKLGTILEALAIDIEKQQQFRRKVSAAMIYPMVVSIIALVVVYSLLVFIVPQIAAVFQESGQELPGITVFVIGLNKFLTEHSLTIFSVLFTLILGVKLLLKKPNIKEKMQRLLVKVPAIGKVLVTTNAIRFARTFALLYESGAPIIGALNNSAMALNYLPMRQAILKAREKVREGSSLFSAFKQYEALPPVTLYMLASGETSGQLAKMLNKAAQNQESEIDHYTTKLVNVFEPVMILVMGGVVLFIVLAMLLPIFELNQIPL</sequence>
<proteinExistence type="inferred from homology"/>
<comment type="function">
    <text evidence="1">Component of the type II secretion system inner membrane complex required for the energy-dependent secretion of extracellular factors such as proteases and toxins from the periplasm.</text>
</comment>
<evidence type="ECO:0000256" key="9">
    <source>
        <dbReference type="ARBA" id="ARBA00023136"/>
    </source>
</evidence>
<dbReference type="Pfam" id="PF00482">
    <property type="entry name" value="T2SSF"/>
    <property type="match status" value="2"/>
</dbReference>
<name>A0A1J5TW67_9GAMM</name>
<reference evidence="16" key="2">
    <citation type="journal article" date="2017" name="Stand. Genomic Sci.">
        <title>Genome sequence of the sulfur-oxidizing Bathymodiolus thermophilus gill endosymbiont.</title>
        <authorList>
            <person name="Ponnudurai R."/>
            <person name="Sayavedra L."/>
            <person name="Kleiner M."/>
            <person name="Heiden S.E."/>
            <person name="Thurmer A."/>
            <person name="Felbeck H."/>
            <person name="Schluter R."/>
            <person name="Sievert S.M."/>
            <person name="Daniel R."/>
            <person name="Schweder T."/>
            <person name="Markert S."/>
        </authorList>
    </citation>
    <scope>NUCLEOTIDE SEQUENCE</scope>
    <source>
        <strain evidence="16">BAT/CrabSpa'14</strain>
    </source>
</reference>
<evidence type="ECO:0000313" key="17">
    <source>
        <dbReference type="Proteomes" id="UP000182798"/>
    </source>
</evidence>
<dbReference type="RefSeq" id="WP_071563861.1">
    <property type="nucleotide sequence ID" value="NZ_CAESAQ020000064.1"/>
</dbReference>
<feature type="transmembrane region" description="Helical" evidence="12">
    <location>
        <begin position="222"/>
        <end position="239"/>
    </location>
</feature>
<dbReference type="PRINTS" id="PR00812">
    <property type="entry name" value="BCTERIALGSPF"/>
</dbReference>
<dbReference type="EMBL" id="MIQH01000410">
    <property type="protein sequence ID" value="OIR25088.1"/>
    <property type="molecule type" value="Genomic_DNA"/>
</dbReference>
<dbReference type="InterPro" id="IPR003004">
    <property type="entry name" value="GspF/PilC"/>
</dbReference>
<dbReference type="Proteomes" id="UP000643672">
    <property type="component" value="Unassembled WGS sequence"/>
</dbReference>
<dbReference type="GO" id="GO:0015628">
    <property type="term" value="P:protein secretion by the type II secretion system"/>
    <property type="evidence" value="ECO:0007669"/>
    <property type="project" value="TreeGrafter"/>
</dbReference>
<dbReference type="AlphaFoldDB" id="A0A1J5TW67"/>
<dbReference type="InterPro" id="IPR001992">
    <property type="entry name" value="T2SS_GspF/T4SS_PilC_CS"/>
</dbReference>
<feature type="transmembrane region" description="Helical" evidence="12">
    <location>
        <begin position="166"/>
        <end position="189"/>
    </location>
</feature>
<accession>A0A1J5TW67</accession>
<evidence type="ECO:0000256" key="11">
    <source>
        <dbReference type="RuleBase" id="RU003923"/>
    </source>
</evidence>
<comment type="similarity">
    <text evidence="3 11">Belongs to the GSP F family.</text>
</comment>
<evidence type="ECO:0000256" key="6">
    <source>
        <dbReference type="ARBA" id="ARBA00022519"/>
    </source>
</evidence>
<reference evidence="14 18" key="3">
    <citation type="submission" date="2017-11" db="EMBL/GenBank/DDBJ databases">
        <title>Genome sequence of the bacterial symbiont EPR9N from a vent mussel Bathymodiolus thermophilus.</title>
        <authorList>
            <person name="Won Y.-J."/>
        </authorList>
    </citation>
    <scope>NUCLEOTIDE SEQUENCE [LARGE SCALE GENOMIC DNA]</scope>
    <source>
        <strain evidence="14 18">EPR9N</strain>
    </source>
</reference>
<dbReference type="KEGG" id="bthg:MS2017_0748"/>
<feature type="transmembrane region" description="Helical" evidence="12">
    <location>
        <begin position="373"/>
        <end position="394"/>
    </location>
</feature>
<dbReference type="Proteomes" id="UP000182798">
    <property type="component" value="Unassembled WGS sequence"/>
</dbReference>